<dbReference type="AlphaFoldDB" id="A0A4S8QU30"/>
<evidence type="ECO:0000313" key="1">
    <source>
        <dbReference type="EMBL" id="THV47871.1"/>
    </source>
</evidence>
<protein>
    <submittedName>
        <fullName evidence="1">Uncharacterized protein</fullName>
    </submittedName>
</protein>
<organism evidence="1 2">
    <name type="scientific">Botrytis galanthina</name>
    <dbReference type="NCBI Taxonomy" id="278940"/>
    <lineage>
        <taxon>Eukaryota</taxon>
        <taxon>Fungi</taxon>
        <taxon>Dikarya</taxon>
        <taxon>Ascomycota</taxon>
        <taxon>Pezizomycotina</taxon>
        <taxon>Leotiomycetes</taxon>
        <taxon>Helotiales</taxon>
        <taxon>Sclerotiniaceae</taxon>
        <taxon>Botrytis</taxon>
    </lineage>
</organism>
<sequence>MFADPVRIANCALSQYLGAYKKKSHKNIASGPPKELNSAVAFSRLVAQSAETRQRENGNEAGCTAEATNLEISLQSHGPMHEYSLLQ</sequence>
<dbReference type="Proteomes" id="UP000308671">
    <property type="component" value="Unassembled WGS sequence"/>
</dbReference>
<name>A0A4S8QU30_9HELO</name>
<gene>
    <name evidence="1" type="ORF">BGAL_0283g00080</name>
</gene>
<keyword evidence="2" id="KW-1185">Reference proteome</keyword>
<accession>A0A4S8QU30</accession>
<dbReference type="OrthoDB" id="10338960at2759"/>
<comment type="caution">
    <text evidence="1">The sequence shown here is derived from an EMBL/GenBank/DDBJ whole genome shotgun (WGS) entry which is preliminary data.</text>
</comment>
<reference evidence="1 2" key="1">
    <citation type="submission" date="2017-12" db="EMBL/GenBank/DDBJ databases">
        <title>Comparative genomics of Botrytis spp.</title>
        <authorList>
            <person name="Valero-Jimenez C.A."/>
            <person name="Tapia P."/>
            <person name="Veloso J."/>
            <person name="Silva-Moreno E."/>
            <person name="Staats M."/>
            <person name="Valdes J.H."/>
            <person name="Van Kan J.A.L."/>
        </authorList>
    </citation>
    <scope>NUCLEOTIDE SEQUENCE [LARGE SCALE GENOMIC DNA]</scope>
    <source>
        <strain evidence="1 2">MUCL435</strain>
    </source>
</reference>
<proteinExistence type="predicted"/>
<evidence type="ECO:0000313" key="2">
    <source>
        <dbReference type="Proteomes" id="UP000308671"/>
    </source>
</evidence>
<dbReference type="EMBL" id="PQXL01000283">
    <property type="protein sequence ID" value="THV47871.1"/>
    <property type="molecule type" value="Genomic_DNA"/>
</dbReference>